<keyword evidence="3" id="KW-1003">Cell membrane</keyword>
<dbReference type="AlphaFoldDB" id="A0A139X371"/>
<evidence type="ECO:0000256" key="9">
    <source>
        <dbReference type="ARBA" id="ARBA00022989"/>
    </source>
</evidence>
<dbReference type="InterPro" id="IPR037185">
    <property type="entry name" value="EmrE-like"/>
</dbReference>
<dbReference type="PANTHER" id="PTHR30561">
    <property type="entry name" value="SMR FAMILY PROTON-DEPENDENT DRUG EFFLUX TRANSPORTER SUGE"/>
    <property type="match status" value="1"/>
</dbReference>
<dbReference type="Gene3D" id="1.10.3730.20">
    <property type="match status" value="1"/>
</dbReference>
<feature type="transmembrane region" description="Helical" evidence="12">
    <location>
        <begin position="41"/>
        <end position="59"/>
    </location>
</feature>
<keyword evidence="8" id="KW-0448">Lipopolysaccharide biosynthesis</keyword>
<keyword evidence="7 12" id="KW-0812">Transmembrane</keyword>
<evidence type="ECO:0000256" key="12">
    <source>
        <dbReference type="SAM" id="Phobius"/>
    </source>
</evidence>
<dbReference type="STRING" id="128403.WA1_34455"/>
<evidence type="ECO:0000256" key="7">
    <source>
        <dbReference type="ARBA" id="ARBA00022692"/>
    </source>
</evidence>
<accession>A0A139X371</accession>
<keyword evidence="9 12" id="KW-1133">Transmembrane helix</keyword>
<dbReference type="InterPro" id="IPR000620">
    <property type="entry name" value="EamA_dom"/>
</dbReference>
<feature type="domain" description="EamA" evidence="13">
    <location>
        <begin position="41"/>
        <end position="109"/>
    </location>
</feature>
<comment type="similarity">
    <text evidence="2">Belongs to the EamA transporter family.</text>
</comment>
<evidence type="ECO:0000256" key="6">
    <source>
        <dbReference type="ARBA" id="ARBA00022556"/>
    </source>
</evidence>
<dbReference type="PANTHER" id="PTHR30561:SF9">
    <property type="entry name" value="4-AMINO-4-DEOXY-L-ARABINOSE-PHOSPHOUNDECAPRENOL FLIPPASE SUBUNIT ARNF-RELATED"/>
    <property type="match status" value="1"/>
</dbReference>
<protein>
    <submittedName>
        <fullName evidence="14">EamA-like transporter family protein</fullName>
    </submittedName>
</protein>
<keyword evidence="10" id="KW-0443">Lipid metabolism</keyword>
<evidence type="ECO:0000256" key="5">
    <source>
        <dbReference type="ARBA" id="ARBA00022519"/>
    </source>
</evidence>
<evidence type="ECO:0000313" key="15">
    <source>
        <dbReference type="Proteomes" id="UP000076925"/>
    </source>
</evidence>
<evidence type="ECO:0000256" key="3">
    <source>
        <dbReference type="ARBA" id="ARBA00022475"/>
    </source>
</evidence>
<evidence type="ECO:0000259" key="13">
    <source>
        <dbReference type="Pfam" id="PF00892"/>
    </source>
</evidence>
<keyword evidence="5" id="KW-0997">Cell inner membrane</keyword>
<evidence type="ECO:0000256" key="10">
    <source>
        <dbReference type="ARBA" id="ARBA00023098"/>
    </source>
</evidence>
<comment type="subcellular location">
    <subcellularLocation>
        <location evidence="1">Cell membrane</location>
        <topology evidence="1">Multi-pass membrane protein</topology>
    </subcellularLocation>
</comment>
<evidence type="ECO:0000256" key="8">
    <source>
        <dbReference type="ARBA" id="ARBA00022985"/>
    </source>
</evidence>
<dbReference type="Proteomes" id="UP000076925">
    <property type="component" value="Unassembled WGS sequence"/>
</dbReference>
<proteinExistence type="inferred from homology"/>
<dbReference type="Pfam" id="PF00892">
    <property type="entry name" value="EamA"/>
    <property type="match status" value="1"/>
</dbReference>
<feature type="transmembrane region" description="Helical" evidence="12">
    <location>
        <begin position="92"/>
        <end position="110"/>
    </location>
</feature>
<evidence type="ECO:0000256" key="1">
    <source>
        <dbReference type="ARBA" id="ARBA00004651"/>
    </source>
</evidence>
<reference evidence="14 15" key="1">
    <citation type="journal article" date="2013" name="Genome Biol. Evol.">
        <title>Genomes of Stigonematalean cyanobacteria (subsection V) and the evolution of oxygenic photosynthesis from prokaryotes to plastids.</title>
        <authorList>
            <person name="Dagan T."/>
            <person name="Roettger M."/>
            <person name="Stucken K."/>
            <person name="Landan G."/>
            <person name="Koch R."/>
            <person name="Major P."/>
            <person name="Gould S.B."/>
            <person name="Goremykin V.V."/>
            <person name="Rippka R."/>
            <person name="Tandeau de Marsac N."/>
            <person name="Gugger M."/>
            <person name="Lockhart P.J."/>
            <person name="Allen J.F."/>
            <person name="Brune I."/>
            <person name="Maus I."/>
            <person name="Puhler A."/>
            <person name="Martin W.F."/>
        </authorList>
    </citation>
    <scope>NUCLEOTIDE SEQUENCE [LARGE SCALE GENOMIC DNA]</scope>
    <source>
        <strain evidence="14 15">PCC 7110</strain>
    </source>
</reference>
<keyword evidence="4" id="KW-0444">Lipid biosynthesis</keyword>
<comment type="caution">
    <text evidence="14">The sequence shown here is derived from an EMBL/GenBank/DDBJ whole genome shotgun (WGS) entry which is preliminary data.</text>
</comment>
<gene>
    <name evidence="14" type="ORF">WA1_34455</name>
</gene>
<dbReference type="GO" id="GO:0005886">
    <property type="term" value="C:plasma membrane"/>
    <property type="evidence" value="ECO:0007669"/>
    <property type="project" value="UniProtKB-SubCell"/>
</dbReference>
<dbReference type="GO" id="GO:0022857">
    <property type="term" value="F:transmembrane transporter activity"/>
    <property type="evidence" value="ECO:0007669"/>
    <property type="project" value="InterPro"/>
</dbReference>
<name>A0A139X371_9CYAN</name>
<organism evidence="14 15">
    <name type="scientific">Scytonema hofmannii PCC 7110</name>
    <dbReference type="NCBI Taxonomy" id="128403"/>
    <lineage>
        <taxon>Bacteria</taxon>
        <taxon>Bacillati</taxon>
        <taxon>Cyanobacteriota</taxon>
        <taxon>Cyanophyceae</taxon>
        <taxon>Nostocales</taxon>
        <taxon>Scytonemataceae</taxon>
        <taxon>Scytonema</taxon>
    </lineage>
</organism>
<sequence length="112" mass="11943">MSVLASVAGQFFLKAGATKLGRVSIDNAINHILSIITIPELLVGLASYGLGALAYILLLTRVNLSIAGPSVSLVYVFSVLLGYFIFKEHIPISRFVGLGLIMAGVILVVWQK</sequence>
<keyword evidence="6" id="KW-0441">Lipid A biosynthesis</keyword>
<keyword evidence="11 12" id="KW-0472">Membrane</keyword>
<evidence type="ECO:0000256" key="2">
    <source>
        <dbReference type="ARBA" id="ARBA00007362"/>
    </source>
</evidence>
<keyword evidence="15" id="KW-1185">Reference proteome</keyword>
<evidence type="ECO:0000313" key="14">
    <source>
        <dbReference type="EMBL" id="KYC39161.1"/>
    </source>
</evidence>
<feature type="transmembrane region" description="Helical" evidence="12">
    <location>
        <begin position="66"/>
        <end position="86"/>
    </location>
</feature>
<evidence type="ECO:0000256" key="11">
    <source>
        <dbReference type="ARBA" id="ARBA00023136"/>
    </source>
</evidence>
<dbReference type="EMBL" id="ANNX02000036">
    <property type="protein sequence ID" value="KYC39161.1"/>
    <property type="molecule type" value="Genomic_DNA"/>
</dbReference>
<dbReference type="SUPFAM" id="SSF103481">
    <property type="entry name" value="Multidrug resistance efflux transporter EmrE"/>
    <property type="match status" value="1"/>
</dbReference>
<dbReference type="InterPro" id="IPR000390">
    <property type="entry name" value="Small_drug/metabolite_transptr"/>
</dbReference>
<evidence type="ECO:0000256" key="4">
    <source>
        <dbReference type="ARBA" id="ARBA00022516"/>
    </source>
</evidence>
<dbReference type="OrthoDB" id="531587at2"/>
<dbReference type="GO" id="GO:0009103">
    <property type="term" value="P:lipopolysaccharide biosynthetic process"/>
    <property type="evidence" value="ECO:0007669"/>
    <property type="project" value="UniProtKB-KW"/>
</dbReference>